<protein>
    <recommendedName>
        <fullName evidence="7">Major facilitator superfamily (MFS) profile domain-containing protein</fullName>
    </recommendedName>
</protein>
<evidence type="ECO:0000256" key="2">
    <source>
        <dbReference type="ARBA" id="ARBA00022692"/>
    </source>
</evidence>
<feature type="transmembrane region" description="Helical" evidence="6">
    <location>
        <begin position="140"/>
        <end position="163"/>
    </location>
</feature>
<feature type="compositionally biased region" description="Polar residues" evidence="5">
    <location>
        <begin position="737"/>
        <end position="758"/>
    </location>
</feature>
<comment type="subcellular location">
    <subcellularLocation>
        <location evidence="1">Membrane</location>
        <topology evidence="1">Multi-pass membrane protein</topology>
    </subcellularLocation>
</comment>
<proteinExistence type="predicted"/>
<evidence type="ECO:0000256" key="1">
    <source>
        <dbReference type="ARBA" id="ARBA00004141"/>
    </source>
</evidence>
<accession>A0A7R9EB02</accession>
<feature type="transmembrane region" description="Helical" evidence="6">
    <location>
        <begin position="175"/>
        <end position="195"/>
    </location>
</feature>
<keyword evidence="3 6" id="KW-1133">Transmembrane helix</keyword>
<feature type="region of interest" description="Disordered" evidence="5">
    <location>
        <begin position="385"/>
        <end position="412"/>
    </location>
</feature>
<dbReference type="SUPFAM" id="SSF103473">
    <property type="entry name" value="MFS general substrate transporter"/>
    <property type="match status" value="1"/>
</dbReference>
<dbReference type="InterPro" id="IPR005828">
    <property type="entry name" value="MFS_sugar_transport-like"/>
</dbReference>
<evidence type="ECO:0000259" key="7">
    <source>
        <dbReference type="PROSITE" id="PS50850"/>
    </source>
</evidence>
<feature type="domain" description="Major facilitator superfamily (MFS) profile" evidence="7">
    <location>
        <begin position="130"/>
        <end position="620"/>
    </location>
</feature>
<dbReference type="InterPro" id="IPR020846">
    <property type="entry name" value="MFS_dom"/>
</dbReference>
<feature type="transmembrane region" description="Helical" evidence="6">
    <location>
        <begin position="565"/>
        <end position="586"/>
    </location>
</feature>
<evidence type="ECO:0000256" key="5">
    <source>
        <dbReference type="SAM" id="MobiDB-lite"/>
    </source>
</evidence>
<feature type="transmembrane region" description="Helical" evidence="6">
    <location>
        <begin position="529"/>
        <end position="553"/>
    </location>
</feature>
<keyword evidence="4 6" id="KW-0472">Membrane</keyword>
<feature type="region of interest" description="Disordered" evidence="5">
    <location>
        <begin position="657"/>
        <end position="793"/>
    </location>
</feature>
<dbReference type="PROSITE" id="PS50850">
    <property type="entry name" value="MFS"/>
    <property type="match status" value="1"/>
</dbReference>
<dbReference type="InterPro" id="IPR036259">
    <property type="entry name" value="MFS_trans_sf"/>
</dbReference>
<evidence type="ECO:0000256" key="4">
    <source>
        <dbReference type="ARBA" id="ARBA00023136"/>
    </source>
</evidence>
<dbReference type="InterPro" id="IPR050549">
    <property type="entry name" value="MFS_Trehalose_Transporter"/>
</dbReference>
<dbReference type="GO" id="GO:0016020">
    <property type="term" value="C:membrane"/>
    <property type="evidence" value="ECO:0007669"/>
    <property type="project" value="UniProtKB-SubCell"/>
</dbReference>
<feature type="transmembrane region" description="Helical" evidence="6">
    <location>
        <begin position="227"/>
        <end position="249"/>
    </location>
</feature>
<feature type="transmembrane region" description="Helical" evidence="6">
    <location>
        <begin position="288"/>
        <end position="306"/>
    </location>
</feature>
<feature type="transmembrane region" description="Helical" evidence="6">
    <location>
        <begin position="598"/>
        <end position="614"/>
    </location>
</feature>
<dbReference type="PANTHER" id="PTHR48021">
    <property type="match status" value="1"/>
</dbReference>
<organism evidence="8">
    <name type="scientific">Timema monikensis</name>
    <dbReference type="NCBI Taxonomy" id="170555"/>
    <lineage>
        <taxon>Eukaryota</taxon>
        <taxon>Metazoa</taxon>
        <taxon>Ecdysozoa</taxon>
        <taxon>Arthropoda</taxon>
        <taxon>Hexapoda</taxon>
        <taxon>Insecta</taxon>
        <taxon>Pterygota</taxon>
        <taxon>Neoptera</taxon>
        <taxon>Polyneoptera</taxon>
        <taxon>Phasmatodea</taxon>
        <taxon>Timematodea</taxon>
        <taxon>Timematoidea</taxon>
        <taxon>Timematidae</taxon>
        <taxon>Timema</taxon>
    </lineage>
</organism>
<dbReference type="EMBL" id="OB794472">
    <property type="protein sequence ID" value="CAD7430373.1"/>
    <property type="molecule type" value="Genomic_DNA"/>
</dbReference>
<feature type="transmembrane region" description="Helical" evidence="6">
    <location>
        <begin position="433"/>
        <end position="451"/>
    </location>
</feature>
<feature type="transmembrane region" description="Helical" evidence="6">
    <location>
        <begin position="204"/>
        <end position="221"/>
    </location>
</feature>
<evidence type="ECO:0000313" key="8">
    <source>
        <dbReference type="EMBL" id="CAD7430373.1"/>
    </source>
</evidence>
<dbReference type="Gene3D" id="1.20.1250.20">
    <property type="entry name" value="MFS general substrate transporter like domains"/>
    <property type="match status" value="1"/>
</dbReference>
<feature type="transmembrane region" description="Helical" evidence="6">
    <location>
        <begin position="488"/>
        <end position="509"/>
    </location>
</feature>
<dbReference type="AlphaFoldDB" id="A0A7R9EB02"/>
<dbReference type="GO" id="GO:0022857">
    <property type="term" value="F:transmembrane transporter activity"/>
    <property type="evidence" value="ECO:0007669"/>
    <property type="project" value="InterPro"/>
</dbReference>
<reference evidence="8" key="1">
    <citation type="submission" date="2020-11" db="EMBL/GenBank/DDBJ databases">
        <authorList>
            <person name="Tran Van P."/>
        </authorList>
    </citation>
    <scope>NUCLEOTIDE SEQUENCE</scope>
</reference>
<dbReference type="Pfam" id="PF00083">
    <property type="entry name" value="Sugar_tr"/>
    <property type="match status" value="2"/>
</dbReference>
<dbReference type="InterPro" id="IPR005829">
    <property type="entry name" value="Sugar_transporter_CS"/>
</dbReference>
<sequence length="835" mass="91937">MTRIPKMYDERYINNGWCSEVEKELLATSINQRCQISSLSDMSEGGVLRWCSEVEKDLLATSNNQRCQISSLSDMSEGGVLSGHIDKGVRHAIYRVFCEWRGHGSNLAKVYLGERVTFPMRFYKSPSKLMKILASSAKNLILLDLGMCVAFPTIVIPSIQNVAGPLSFDDEETSWFGSISLLCQPVGSVISGVLLERLGRKRSLLLVNIPPVVAWLLFYFARSKDTMFAAGAIMGFGMGFMEAPIVTYVAEISQPEIRGVLTSYAEICIQIGFFVEFLFGSITDWKMAAAISAGVPLVTILAITLVPESPIWLVSQGRVLDAERSLCWLRGWVKPAAVQEELSELLRYNDERICPVKGRGSSPEIAGHVNLGFVSPDEELKLKQNGTQEDKLTEAEGKNSVADRQKDIHDPERGTKDFSLKYKLRQMIKMTTLRPFILINVFFFASNANGVTGTRAYMVQVVSALIGFFGCLLCMVSVFWVGKRPLSLVSVGGSAVASILLGAYAYAVLHDAGSEGPSISTDNDASSSWIPMALFVALSFTHSFGSMPIPWMLLSEVFPFSTRSLATGLSAAFCYLMAFMFSKTFIDLKESLQLHGLFWLYGGLTLIAFIYLFVELKETEGKTLEDIENYYSGKKGGGKLITSSSKDTPPVKTLNMELKNGNGSSSIHFKPQEVYRGSRGKTGSATDIISPDETSELPPIPNKLKTSPEDQNKPSGCVKYVPNEDDDDDDDKRRSRTSFQETVEINANCESGRQTPVDCTSKDEDGDEPSSVLDGQTPAPINPGTTEDTDIPPMISDDVIEVKHDDTRHVTTIEINVKEPNISSVLSNEKLTDKH</sequence>
<evidence type="ECO:0000256" key="3">
    <source>
        <dbReference type="ARBA" id="ARBA00022989"/>
    </source>
</evidence>
<name>A0A7R9EB02_9NEOP</name>
<evidence type="ECO:0000256" key="6">
    <source>
        <dbReference type="SAM" id="Phobius"/>
    </source>
</evidence>
<feature type="transmembrane region" description="Helical" evidence="6">
    <location>
        <begin position="457"/>
        <end position="481"/>
    </location>
</feature>
<dbReference type="PROSITE" id="PS00217">
    <property type="entry name" value="SUGAR_TRANSPORT_2"/>
    <property type="match status" value="1"/>
</dbReference>
<keyword evidence="2 6" id="KW-0812">Transmembrane</keyword>
<dbReference type="PANTHER" id="PTHR48021:SF39">
    <property type="entry name" value="MAJOR FACILITATOR SUPERFAMILY (MFS) PROFILE DOMAIN-CONTAINING PROTEIN"/>
    <property type="match status" value="1"/>
</dbReference>
<feature type="transmembrane region" description="Helical" evidence="6">
    <location>
        <begin position="261"/>
        <end position="282"/>
    </location>
</feature>
<gene>
    <name evidence="8" type="ORF">TMSB3V08_LOCUS7131</name>
</gene>